<organism evidence="5 6">
    <name type="scientific">Ranitomeya imitator</name>
    <name type="common">mimic poison frog</name>
    <dbReference type="NCBI Taxonomy" id="111125"/>
    <lineage>
        <taxon>Eukaryota</taxon>
        <taxon>Metazoa</taxon>
        <taxon>Chordata</taxon>
        <taxon>Craniata</taxon>
        <taxon>Vertebrata</taxon>
        <taxon>Euteleostomi</taxon>
        <taxon>Amphibia</taxon>
        <taxon>Batrachia</taxon>
        <taxon>Anura</taxon>
        <taxon>Neobatrachia</taxon>
        <taxon>Hyloidea</taxon>
        <taxon>Dendrobatidae</taxon>
        <taxon>Dendrobatinae</taxon>
        <taxon>Ranitomeya</taxon>
    </lineage>
</organism>
<dbReference type="InterPro" id="IPR050918">
    <property type="entry name" value="CNF-like_PLA2_Inhibitor"/>
</dbReference>
<dbReference type="InterPro" id="IPR023780">
    <property type="entry name" value="Chromo_domain"/>
</dbReference>
<dbReference type="Gene3D" id="2.10.60.10">
    <property type="entry name" value="CD59"/>
    <property type="match status" value="1"/>
</dbReference>
<dbReference type="SUPFAM" id="SSF54160">
    <property type="entry name" value="Chromo domain-like"/>
    <property type="match status" value="1"/>
</dbReference>
<evidence type="ECO:0000313" key="5">
    <source>
        <dbReference type="EMBL" id="CAJ0933847.1"/>
    </source>
</evidence>
<evidence type="ECO:0000256" key="2">
    <source>
        <dbReference type="ARBA" id="ARBA00004613"/>
    </source>
</evidence>
<evidence type="ECO:0000256" key="3">
    <source>
        <dbReference type="ARBA" id="ARBA00022525"/>
    </source>
</evidence>
<dbReference type="InterPro" id="IPR045860">
    <property type="entry name" value="Snake_toxin-like_sf"/>
</dbReference>
<comment type="subcellular location">
    <subcellularLocation>
        <location evidence="1">Nucleus</location>
    </subcellularLocation>
    <subcellularLocation>
        <location evidence="2">Secreted</location>
    </subcellularLocation>
</comment>
<protein>
    <recommendedName>
        <fullName evidence="4">Chromo domain-containing protein</fullName>
    </recommendedName>
</protein>
<keyword evidence="3" id="KW-0964">Secreted</keyword>
<accession>A0ABN9L7F4</accession>
<dbReference type="Gene3D" id="2.40.50.40">
    <property type="match status" value="1"/>
</dbReference>
<dbReference type="Pfam" id="PF00021">
    <property type="entry name" value="UPAR_LY6"/>
    <property type="match status" value="1"/>
</dbReference>
<evidence type="ECO:0000259" key="4">
    <source>
        <dbReference type="PROSITE" id="PS50013"/>
    </source>
</evidence>
<sequence length="249" mass="27091">MGIDLSFSLAFHPQTNGQTERTNQTLETYLRRKLQYLVKWKGYAQEDNSWVFASDVHAPDLVRAFHVAHPGRPGGSGDFIFQRFIRFCAQLSECKAKGIYSTSTTSSERIATTCCSENLCTPEKPIAPEGSSTPNGLKCPKCAPLESSCEILETLNCAGDQTMCLIETTKKTTGSLTVTSINRGCASEGFCYKRNESSTAGTVLKETTYSCTRATSIDVSSTTKCAAETILLSVLPFIVALVPFNTGIF</sequence>
<dbReference type="PROSITE" id="PS50013">
    <property type="entry name" value="CHROMO_2"/>
    <property type="match status" value="1"/>
</dbReference>
<evidence type="ECO:0000256" key="1">
    <source>
        <dbReference type="ARBA" id="ARBA00004123"/>
    </source>
</evidence>
<dbReference type="SUPFAM" id="SSF57302">
    <property type="entry name" value="Snake toxin-like"/>
    <property type="match status" value="1"/>
</dbReference>
<dbReference type="PANTHER" id="PTHR20914">
    <property type="entry name" value="LY6/PLAUR DOMAIN-CONTAINING PROTEIN 8"/>
    <property type="match status" value="1"/>
</dbReference>
<evidence type="ECO:0000313" key="6">
    <source>
        <dbReference type="Proteomes" id="UP001176940"/>
    </source>
</evidence>
<reference evidence="5" key="1">
    <citation type="submission" date="2023-07" db="EMBL/GenBank/DDBJ databases">
        <authorList>
            <person name="Stuckert A."/>
        </authorList>
    </citation>
    <scope>NUCLEOTIDE SEQUENCE</scope>
</reference>
<comment type="caution">
    <text evidence="5">The sequence shown here is derived from an EMBL/GenBank/DDBJ whole genome shotgun (WGS) entry which is preliminary data.</text>
</comment>
<proteinExistence type="predicted"/>
<dbReference type="InterPro" id="IPR012337">
    <property type="entry name" value="RNaseH-like_sf"/>
</dbReference>
<dbReference type="InterPro" id="IPR016054">
    <property type="entry name" value="LY6_UPA_recep-like"/>
</dbReference>
<dbReference type="SUPFAM" id="SSF53098">
    <property type="entry name" value="Ribonuclease H-like"/>
    <property type="match status" value="1"/>
</dbReference>
<dbReference type="PANTHER" id="PTHR20914:SF25">
    <property type="entry name" value="PHOSPHOLIPASE A2 INHIBITOR AND LY6_PLAUR DOMAIN-CONTAINING PROTEIN"/>
    <property type="match status" value="1"/>
</dbReference>
<name>A0ABN9L7F4_9NEOB</name>
<gene>
    <name evidence="5" type="ORF">RIMI_LOCUS5679847</name>
</gene>
<feature type="domain" description="Chromo" evidence="4">
    <location>
        <begin position="17"/>
        <end position="66"/>
    </location>
</feature>
<dbReference type="Pfam" id="PF00385">
    <property type="entry name" value="Chromo"/>
    <property type="match status" value="1"/>
</dbReference>
<dbReference type="EMBL" id="CAUEEQ010009849">
    <property type="protein sequence ID" value="CAJ0933847.1"/>
    <property type="molecule type" value="Genomic_DNA"/>
</dbReference>
<dbReference type="Proteomes" id="UP001176940">
    <property type="component" value="Unassembled WGS sequence"/>
</dbReference>
<keyword evidence="6" id="KW-1185">Reference proteome</keyword>
<dbReference type="InterPro" id="IPR000953">
    <property type="entry name" value="Chromo/chromo_shadow_dom"/>
</dbReference>
<dbReference type="InterPro" id="IPR016197">
    <property type="entry name" value="Chromo-like_dom_sf"/>
</dbReference>
<dbReference type="CDD" id="cd23572">
    <property type="entry name" value="TFP_LU_ECD_PINLYP_rpt2"/>
    <property type="match status" value="1"/>
</dbReference>